<dbReference type="PROSITE" id="PS50105">
    <property type="entry name" value="SAM_DOMAIN"/>
    <property type="match status" value="1"/>
</dbReference>
<dbReference type="AlphaFoldDB" id="A0AAU9I8J2"/>
<evidence type="ECO:0000313" key="4">
    <source>
        <dbReference type="EMBL" id="CAG9310592.1"/>
    </source>
</evidence>
<dbReference type="CDD" id="cd09487">
    <property type="entry name" value="SAM_superfamily"/>
    <property type="match status" value="1"/>
</dbReference>
<keyword evidence="5" id="KW-1185">Reference proteome</keyword>
<feature type="compositionally biased region" description="Polar residues" evidence="2">
    <location>
        <begin position="232"/>
        <end position="241"/>
    </location>
</feature>
<sequence>MSKIQERNSNRLANGKSTVYRPSMRYKEWRGSKSGELSKEYSKENSYKMKLEFPEKEEINHIDTQTPHFIGKSNDKLSNFLSSIGLEKYISQFKMNQISMEDLPYLTKEDFQDLGLPIGPRNRLIKFLNEQKGENQEIRENDDWNGIEEKEEYEEEMEEKELEDKEMSLKEFEEVILKISEQQIGMMEAIEENQRAIVKLASSIAQDTESNASEAMSSRLSSYESFDRSKSPSRFAQPTLSSMAKQKVIPNKYMKVSPLRQAYALKYLSSQ</sequence>
<evidence type="ECO:0000256" key="2">
    <source>
        <dbReference type="SAM" id="MobiDB-lite"/>
    </source>
</evidence>
<proteinExistence type="predicted"/>
<dbReference type="Pfam" id="PF00536">
    <property type="entry name" value="SAM_1"/>
    <property type="match status" value="1"/>
</dbReference>
<protein>
    <recommendedName>
        <fullName evidence="3">SAM domain-containing protein</fullName>
    </recommendedName>
</protein>
<accession>A0AAU9I8J2</accession>
<evidence type="ECO:0000313" key="5">
    <source>
        <dbReference type="Proteomes" id="UP001162131"/>
    </source>
</evidence>
<dbReference type="EMBL" id="CAJZBQ010000002">
    <property type="protein sequence ID" value="CAG9310592.1"/>
    <property type="molecule type" value="Genomic_DNA"/>
</dbReference>
<evidence type="ECO:0000259" key="3">
    <source>
        <dbReference type="PROSITE" id="PS50105"/>
    </source>
</evidence>
<evidence type="ECO:0000256" key="1">
    <source>
        <dbReference type="SAM" id="Coils"/>
    </source>
</evidence>
<gene>
    <name evidence="4" type="ORF">BSTOLATCC_MIC1434</name>
</gene>
<reference evidence="4" key="1">
    <citation type="submission" date="2021-09" db="EMBL/GenBank/DDBJ databases">
        <authorList>
            <consortium name="AG Swart"/>
            <person name="Singh M."/>
            <person name="Singh A."/>
            <person name="Seah K."/>
            <person name="Emmerich C."/>
        </authorList>
    </citation>
    <scope>NUCLEOTIDE SEQUENCE</scope>
    <source>
        <strain evidence="4">ATCC30299</strain>
    </source>
</reference>
<dbReference type="InterPro" id="IPR001660">
    <property type="entry name" value="SAM"/>
</dbReference>
<name>A0AAU9I8J2_9CILI</name>
<dbReference type="InterPro" id="IPR013761">
    <property type="entry name" value="SAM/pointed_sf"/>
</dbReference>
<dbReference type="SMART" id="SM00454">
    <property type="entry name" value="SAM"/>
    <property type="match status" value="1"/>
</dbReference>
<feature type="domain" description="SAM" evidence="3">
    <location>
        <begin position="72"/>
        <end position="116"/>
    </location>
</feature>
<dbReference type="SUPFAM" id="SSF47769">
    <property type="entry name" value="SAM/Pointed domain"/>
    <property type="match status" value="1"/>
</dbReference>
<feature type="region of interest" description="Disordered" evidence="2">
    <location>
        <begin position="221"/>
        <end position="241"/>
    </location>
</feature>
<feature type="coiled-coil region" evidence="1">
    <location>
        <begin position="150"/>
        <end position="182"/>
    </location>
</feature>
<dbReference type="Proteomes" id="UP001162131">
    <property type="component" value="Unassembled WGS sequence"/>
</dbReference>
<comment type="caution">
    <text evidence="4">The sequence shown here is derived from an EMBL/GenBank/DDBJ whole genome shotgun (WGS) entry which is preliminary data.</text>
</comment>
<organism evidence="4 5">
    <name type="scientific">Blepharisma stoltei</name>
    <dbReference type="NCBI Taxonomy" id="1481888"/>
    <lineage>
        <taxon>Eukaryota</taxon>
        <taxon>Sar</taxon>
        <taxon>Alveolata</taxon>
        <taxon>Ciliophora</taxon>
        <taxon>Postciliodesmatophora</taxon>
        <taxon>Heterotrichea</taxon>
        <taxon>Heterotrichida</taxon>
        <taxon>Blepharismidae</taxon>
        <taxon>Blepharisma</taxon>
    </lineage>
</organism>
<dbReference type="Gene3D" id="1.10.150.50">
    <property type="entry name" value="Transcription Factor, Ets-1"/>
    <property type="match status" value="1"/>
</dbReference>
<keyword evidence="1" id="KW-0175">Coiled coil</keyword>